<dbReference type="EMBL" id="WNYA01000005">
    <property type="protein sequence ID" value="KAG8572137.1"/>
    <property type="molecule type" value="Genomic_DNA"/>
</dbReference>
<evidence type="ECO:0000313" key="3">
    <source>
        <dbReference type="Proteomes" id="UP000824782"/>
    </source>
</evidence>
<dbReference type="AlphaFoldDB" id="A0AAV7BIC7"/>
<feature type="compositionally biased region" description="Gly residues" evidence="1">
    <location>
        <begin position="113"/>
        <end position="141"/>
    </location>
</feature>
<feature type="region of interest" description="Disordered" evidence="1">
    <location>
        <begin position="24"/>
        <end position="141"/>
    </location>
</feature>
<comment type="caution">
    <text evidence="2">The sequence shown here is derived from an EMBL/GenBank/DDBJ whole genome shotgun (WGS) entry which is preliminary data.</text>
</comment>
<reference evidence="2" key="1">
    <citation type="thesis" date="2020" institute="ProQuest LLC" country="789 East Eisenhower Parkway, Ann Arbor, MI, USA">
        <title>Comparative Genomics and Chromosome Evolution.</title>
        <authorList>
            <person name="Mudd A.B."/>
        </authorList>
    </citation>
    <scope>NUCLEOTIDE SEQUENCE</scope>
    <source>
        <strain evidence="2">237g6f4</strain>
        <tissue evidence="2">Blood</tissue>
    </source>
</reference>
<evidence type="ECO:0000313" key="2">
    <source>
        <dbReference type="EMBL" id="KAG8572137.1"/>
    </source>
</evidence>
<feature type="compositionally biased region" description="Basic and acidic residues" evidence="1">
    <location>
        <begin position="78"/>
        <end position="89"/>
    </location>
</feature>
<feature type="compositionally biased region" description="Basic and acidic residues" evidence="1">
    <location>
        <begin position="43"/>
        <end position="55"/>
    </location>
</feature>
<dbReference type="Proteomes" id="UP000824782">
    <property type="component" value="Unassembled WGS sequence"/>
</dbReference>
<proteinExistence type="predicted"/>
<evidence type="ECO:0000256" key="1">
    <source>
        <dbReference type="SAM" id="MobiDB-lite"/>
    </source>
</evidence>
<gene>
    <name evidence="2" type="ORF">GDO81_011929</name>
</gene>
<protein>
    <submittedName>
        <fullName evidence="2">Uncharacterized protein</fullName>
    </submittedName>
</protein>
<accession>A0AAV7BIC7</accession>
<feature type="compositionally biased region" description="Basic residues" evidence="1">
    <location>
        <begin position="56"/>
        <end position="71"/>
    </location>
</feature>
<keyword evidence="3" id="KW-1185">Reference proteome</keyword>
<organism evidence="2 3">
    <name type="scientific">Engystomops pustulosus</name>
    <name type="common">Tungara frog</name>
    <name type="synonym">Physalaemus pustulosus</name>
    <dbReference type="NCBI Taxonomy" id="76066"/>
    <lineage>
        <taxon>Eukaryota</taxon>
        <taxon>Metazoa</taxon>
        <taxon>Chordata</taxon>
        <taxon>Craniata</taxon>
        <taxon>Vertebrata</taxon>
        <taxon>Euteleostomi</taxon>
        <taxon>Amphibia</taxon>
        <taxon>Batrachia</taxon>
        <taxon>Anura</taxon>
        <taxon>Neobatrachia</taxon>
        <taxon>Hyloidea</taxon>
        <taxon>Leptodactylidae</taxon>
        <taxon>Leiuperinae</taxon>
        <taxon>Engystomops</taxon>
    </lineage>
</organism>
<name>A0AAV7BIC7_ENGPU</name>
<sequence length="141" mass="14022">MSGGGGGLQRGSDGAWAGARIRKAALGRNATTRDRLGGAVEGAKPERGGKRGEGRRGKKRERGGGGGKKKERGGGGGGEEKRGGERGERGGGGGGGGEVKQSRRALRSICRGGSRGMGGAERGRVGAGGQGKWGRGNGERV</sequence>